<dbReference type="SMART" id="SM00292">
    <property type="entry name" value="BRCT"/>
    <property type="match status" value="1"/>
</dbReference>
<reference evidence="3 4" key="1">
    <citation type="submission" date="2015-04" db="EMBL/GenBank/DDBJ databases">
        <title>Complete genome sequence of Schizopora paradoxa KUC8140, a cosmopolitan wood degrader in East Asia.</title>
        <authorList>
            <consortium name="DOE Joint Genome Institute"/>
            <person name="Min B."/>
            <person name="Park H."/>
            <person name="Jang Y."/>
            <person name="Kim J.-J."/>
            <person name="Kim K.H."/>
            <person name="Pangilinan J."/>
            <person name="Lipzen A."/>
            <person name="Riley R."/>
            <person name="Grigoriev I.V."/>
            <person name="Spatafora J.W."/>
            <person name="Choi I.-G."/>
        </authorList>
    </citation>
    <scope>NUCLEOTIDE SEQUENCE [LARGE SCALE GENOMIC DNA]</scope>
    <source>
        <strain evidence="3 4">KUC8140</strain>
    </source>
</reference>
<feature type="compositionally biased region" description="Acidic residues" evidence="1">
    <location>
        <begin position="315"/>
        <end position="325"/>
    </location>
</feature>
<feature type="compositionally biased region" description="Acidic residues" evidence="1">
    <location>
        <begin position="216"/>
        <end position="235"/>
    </location>
</feature>
<dbReference type="InParanoid" id="A0A0H2S5R6"/>
<dbReference type="STRING" id="27342.A0A0H2S5R6"/>
<dbReference type="InterPro" id="IPR009057">
    <property type="entry name" value="Homeodomain-like_sf"/>
</dbReference>
<feature type="compositionally biased region" description="Polar residues" evidence="1">
    <location>
        <begin position="368"/>
        <end position="384"/>
    </location>
</feature>
<dbReference type="OrthoDB" id="435460at2759"/>
<dbReference type="AlphaFoldDB" id="A0A0H2S5R6"/>
<dbReference type="EMBL" id="KQ085885">
    <property type="protein sequence ID" value="KLO19605.1"/>
    <property type="molecule type" value="Genomic_DNA"/>
</dbReference>
<dbReference type="InterPro" id="IPR001357">
    <property type="entry name" value="BRCT_dom"/>
</dbReference>
<feature type="compositionally biased region" description="Basic residues" evidence="1">
    <location>
        <begin position="785"/>
        <end position="794"/>
    </location>
</feature>
<evidence type="ECO:0000313" key="3">
    <source>
        <dbReference type="EMBL" id="KLO19605.1"/>
    </source>
</evidence>
<dbReference type="SUPFAM" id="SSF46689">
    <property type="entry name" value="Homeodomain-like"/>
    <property type="match status" value="1"/>
</dbReference>
<organism evidence="3 4">
    <name type="scientific">Schizopora paradoxa</name>
    <dbReference type="NCBI Taxonomy" id="27342"/>
    <lineage>
        <taxon>Eukaryota</taxon>
        <taxon>Fungi</taxon>
        <taxon>Dikarya</taxon>
        <taxon>Basidiomycota</taxon>
        <taxon>Agaricomycotina</taxon>
        <taxon>Agaricomycetes</taxon>
        <taxon>Hymenochaetales</taxon>
        <taxon>Schizoporaceae</taxon>
        <taxon>Schizopora</taxon>
    </lineage>
</organism>
<dbReference type="CDD" id="cd11655">
    <property type="entry name" value="rap1_myb-like"/>
    <property type="match status" value="1"/>
</dbReference>
<feature type="compositionally biased region" description="Polar residues" evidence="1">
    <location>
        <begin position="657"/>
        <end position="672"/>
    </location>
</feature>
<proteinExistence type="predicted"/>
<feature type="region of interest" description="Disordered" evidence="1">
    <location>
        <begin position="564"/>
        <end position="635"/>
    </location>
</feature>
<evidence type="ECO:0000256" key="1">
    <source>
        <dbReference type="SAM" id="MobiDB-lite"/>
    </source>
</evidence>
<feature type="compositionally biased region" description="Basic and acidic residues" evidence="1">
    <location>
        <begin position="340"/>
        <end position="349"/>
    </location>
</feature>
<protein>
    <recommendedName>
        <fullName evidence="2">BRCT domain-containing protein</fullName>
    </recommendedName>
</protein>
<dbReference type="Gene3D" id="1.10.10.60">
    <property type="entry name" value="Homeodomain-like"/>
    <property type="match status" value="1"/>
</dbReference>
<sequence>MSDSEEERTEIFKGVKFFLHQSFTLGQLQALTRKIVRHGGTVLNDEENEGTPDTILVGEEARPRVADRYFYSRKTWVEDPKFVDRCIKRGTYAHEQITFKNMGGRAPGAIRAQFTLEEDIRLAEFLAQLIPDKATGGRTGVTIYKILCSNFEDGAPRYEWAKNHPWQSWRQRYGKKQAYFDDMIENILVVNPPDPSGKGQYMYRRFGAMNVRQEESEGEEEEKEEEEEEDELDVSDDNRAAKSGQRVRRKPRRIDSDDEPGSPNPNRERKRQRRERTEEAQIAGPSRSQKDRKNDAKNAGPGAVVDIDDAPFAMDMDDGGFEQDMEFPTQATLVQLPPSDKGKRPEKPPRKLAGPPEIREPSPAKPSSRPQGNTVDGGFEQNTDLPAQPAPIQLPPTDKGKLPEKPIRKLKGPPGIRQPLPFEPPSRTQMENPTQATLIQPPPSDKGMQRERSSYKSDGAPGIRKPLSFKPPSGTQLAVVITEPPPRVIPPRSISEEIPIEPVRKPESVSLSQSSPTLSKSARKTPTSSLWPPSARVIIDSDRVLNAASDRIPLVTERIQAVQIKKENQTELNPKGTSRTSDAPYRNTRGRSRTVEPVPLPMPQRRAGKGTEEARAGGHLTRGEPLSIKKIEEEDDRDVLMNAQSVGKVAREKSASEVGNSTVESTTTQGNRSVDLAEVEKALIEAEEEEEEADSQAGSDSEDDSIFLAAQAGAKALLSGQRSPSSQLPNDSVDEVEDTIIITSGRKRSMVRPIEEIQLGLRDYSSATDDAFPSPGTRALDEKNRRKGIQKRGRYMPPPGTKAALRMRNTNVKV</sequence>
<feature type="compositionally biased region" description="Basic and acidic residues" evidence="1">
    <location>
        <begin position="398"/>
        <end position="407"/>
    </location>
</feature>
<evidence type="ECO:0000259" key="2">
    <source>
        <dbReference type="PROSITE" id="PS50172"/>
    </source>
</evidence>
<dbReference type="Proteomes" id="UP000053477">
    <property type="component" value="Unassembled WGS sequence"/>
</dbReference>
<feature type="compositionally biased region" description="Low complexity" evidence="1">
    <location>
        <begin position="490"/>
        <end position="501"/>
    </location>
</feature>
<name>A0A0H2S5R6_9AGAM</name>
<feature type="compositionally biased region" description="Polar residues" evidence="1">
    <location>
        <begin position="570"/>
        <end position="581"/>
    </location>
</feature>
<feature type="domain" description="BRCT" evidence="2">
    <location>
        <begin position="7"/>
        <end position="90"/>
    </location>
</feature>
<feature type="compositionally biased region" description="Acidic residues" evidence="1">
    <location>
        <begin position="685"/>
        <end position="705"/>
    </location>
</feature>
<dbReference type="Pfam" id="PF16589">
    <property type="entry name" value="BRCT_2"/>
    <property type="match status" value="1"/>
</dbReference>
<evidence type="ECO:0000313" key="4">
    <source>
        <dbReference type="Proteomes" id="UP000053477"/>
    </source>
</evidence>
<feature type="region of interest" description="Disordered" evidence="1">
    <location>
        <begin position="211"/>
        <end position="533"/>
    </location>
</feature>
<dbReference type="SUPFAM" id="SSF52113">
    <property type="entry name" value="BRCT domain"/>
    <property type="match status" value="1"/>
</dbReference>
<accession>A0A0H2S5R6</accession>
<feature type="compositionally biased region" description="Low complexity" evidence="1">
    <location>
        <begin position="508"/>
        <end position="520"/>
    </location>
</feature>
<gene>
    <name evidence="3" type="ORF">SCHPADRAFT_50172</name>
</gene>
<feature type="compositionally biased region" description="Polar residues" evidence="1">
    <location>
        <begin position="426"/>
        <end position="438"/>
    </location>
</feature>
<feature type="region of interest" description="Disordered" evidence="1">
    <location>
        <begin position="647"/>
        <end position="705"/>
    </location>
</feature>
<keyword evidence="4" id="KW-1185">Reference proteome</keyword>
<dbReference type="InterPro" id="IPR036420">
    <property type="entry name" value="BRCT_dom_sf"/>
</dbReference>
<feature type="region of interest" description="Disordered" evidence="1">
    <location>
        <begin position="766"/>
        <end position="803"/>
    </location>
</feature>
<dbReference type="PROSITE" id="PS50172">
    <property type="entry name" value="BRCT"/>
    <property type="match status" value="1"/>
</dbReference>
<dbReference type="Gene3D" id="3.40.50.10190">
    <property type="entry name" value="BRCT domain"/>
    <property type="match status" value="1"/>
</dbReference>